<reference evidence="4 5" key="1">
    <citation type="submission" date="2012-02" db="EMBL/GenBank/DDBJ databases">
        <title>Complete sequence of chromosome of Singulisphaera acidiphila DSM 18658.</title>
        <authorList>
            <consortium name="US DOE Joint Genome Institute (JGI-PGF)"/>
            <person name="Lucas S."/>
            <person name="Copeland A."/>
            <person name="Lapidus A."/>
            <person name="Glavina del Rio T."/>
            <person name="Dalin E."/>
            <person name="Tice H."/>
            <person name="Bruce D."/>
            <person name="Goodwin L."/>
            <person name="Pitluck S."/>
            <person name="Peters L."/>
            <person name="Ovchinnikova G."/>
            <person name="Chertkov O."/>
            <person name="Kyrpides N."/>
            <person name="Mavromatis K."/>
            <person name="Ivanova N."/>
            <person name="Brettin T."/>
            <person name="Detter J.C."/>
            <person name="Han C."/>
            <person name="Larimer F."/>
            <person name="Land M."/>
            <person name="Hauser L."/>
            <person name="Markowitz V."/>
            <person name="Cheng J.-F."/>
            <person name="Hugenholtz P."/>
            <person name="Woyke T."/>
            <person name="Wu D."/>
            <person name="Tindall B."/>
            <person name="Pomrenke H."/>
            <person name="Brambilla E."/>
            <person name="Klenk H.-P."/>
            <person name="Eisen J.A."/>
        </authorList>
    </citation>
    <scope>NUCLEOTIDE SEQUENCE [LARGE SCALE GENOMIC DNA]</scope>
    <source>
        <strain evidence="5">ATCC BAA-1392 / DSM 18658 / VKM B-2454 / MOB10</strain>
    </source>
</reference>
<keyword evidence="5" id="KW-1185">Reference proteome</keyword>
<protein>
    <recommendedName>
        <fullName evidence="3">DCD domain-containing protein</fullName>
    </recommendedName>
</protein>
<feature type="region of interest" description="Disordered" evidence="1">
    <location>
        <begin position="1"/>
        <end position="32"/>
    </location>
</feature>
<dbReference type="OrthoDB" id="9954585at2"/>
<dbReference type="KEGG" id="saci:Sinac_1975"/>
<evidence type="ECO:0000313" key="4">
    <source>
        <dbReference type="EMBL" id="AGA26331.1"/>
    </source>
</evidence>
<keyword evidence="2" id="KW-1133">Transmembrane helix</keyword>
<dbReference type="HOGENOM" id="CLU_2059848_0_0_0"/>
<dbReference type="EMBL" id="CP003364">
    <property type="protein sequence ID" value="AGA26331.1"/>
    <property type="molecule type" value="Genomic_DNA"/>
</dbReference>
<dbReference type="PROSITE" id="PS51222">
    <property type="entry name" value="DCD"/>
    <property type="match status" value="1"/>
</dbReference>
<dbReference type="RefSeq" id="WP_015245498.1">
    <property type="nucleotide sequence ID" value="NC_019892.1"/>
</dbReference>
<keyword evidence="2" id="KW-0812">Transmembrane</keyword>
<accession>L0DCD8</accession>
<dbReference type="STRING" id="886293.Sinac_1975"/>
<name>L0DCD8_SINAD</name>
<dbReference type="Proteomes" id="UP000010798">
    <property type="component" value="Chromosome"/>
</dbReference>
<evidence type="ECO:0000256" key="1">
    <source>
        <dbReference type="SAM" id="MobiDB-lite"/>
    </source>
</evidence>
<dbReference type="AlphaFoldDB" id="L0DCD8"/>
<dbReference type="InterPro" id="IPR013989">
    <property type="entry name" value="Dev_and_cell_death_domain"/>
</dbReference>
<keyword evidence="2" id="KW-0472">Membrane</keyword>
<evidence type="ECO:0000256" key="2">
    <source>
        <dbReference type="SAM" id="Phobius"/>
    </source>
</evidence>
<evidence type="ECO:0000313" key="5">
    <source>
        <dbReference type="Proteomes" id="UP000010798"/>
    </source>
</evidence>
<sequence>MSKTHRRLRGHRPGRRRTGHGRKPPNGLTARHTTAAGATIPHGYTEGAWGSFYRVILPLRGQDKRLFFNCVSDWGVAAAGLLGAILGFAAMGVLGAFLGLGGAIILCDQAMVRGCYIRR</sequence>
<proteinExistence type="predicted"/>
<feature type="transmembrane region" description="Helical" evidence="2">
    <location>
        <begin position="96"/>
        <end position="116"/>
    </location>
</feature>
<evidence type="ECO:0000259" key="3">
    <source>
        <dbReference type="PROSITE" id="PS51222"/>
    </source>
</evidence>
<feature type="domain" description="DCD" evidence="3">
    <location>
        <begin position="98"/>
        <end position="119"/>
    </location>
</feature>
<gene>
    <name evidence="4" type="ordered locus">Sinac_1975</name>
</gene>
<organism evidence="4 5">
    <name type="scientific">Singulisphaera acidiphila (strain ATCC BAA-1392 / DSM 18658 / VKM B-2454 / MOB10)</name>
    <dbReference type="NCBI Taxonomy" id="886293"/>
    <lineage>
        <taxon>Bacteria</taxon>
        <taxon>Pseudomonadati</taxon>
        <taxon>Planctomycetota</taxon>
        <taxon>Planctomycetia</taxon>
        <taxon>Isosphaerales</taxon>
        <taxon>Isosphaeraceae</taxon>
        <taxon>Singulisphaera</taxon>
    </lineage>
</organism>
<feature type="compositionally biased region" description="Basic residues" evidence="1">
    <location>
        <begin position="1"/>
        <end position="23"/>
    </location>
</feature>